<dbReference type="RefSeq" id="WP_160776920.1">
    <property type="nucleotide sequence ID" value="NZ_WUMV01000008.1"/>
</dbReference>
<evidence type="ECO:0000259" key="1">
    <source>
        <dbReference type="Pfam" id="PF09361"/>
    </source>
</evidence>
<comment type="caution">
    <text evidence="2">The sequence shown here is derived from an EMBL/GenBank/DDBJ whole genome shotgun (WGS) entry which is preliminary data.</text>
</comment>
<reference evidence="2 3" key="1">
    <citation type="submission" date="2019-12" db="EMBL/GenBank/DDBJ databases">
        <authorList>
            <person name="Li M."/>
        </authorList>
    </citation>
    <scope>NUCLEOTIDE SEQUENCE [LARGE SCALE GENOMIC DNA]</scope>
    <source>
        <strain evidence="2 3">GBMRC 2046</strain>
    </source>
</reference>
<sequence length="123" mass="13655">MRVQKGKQPAAGMPFEFPMSSGAAETLAESGRAYFNACLEWQKELADFTNERLHKDLDLQRSAAQCKNAGELAKLHQEWVETTLKDYVRETEKLTTLFRDAAFNGAKSVEAAAEASKPDVTSK</sequence>
<dbReference type="EMBL" id="WUMV01000008">
    <property type="protein sequence ID" value="MXN66671.1"/>
    <property type="molecule type" value="Genomic_DNA"/>
</dbReference>
<name>A0A7X3LWY7_9HYPH</name>
<evidence type="ECO:0000313" key="2">
    <source>
        <dbReference type="EMBL" id="MXN66671.1"/>
    </source>
</evidence>
<keyword evidence="3" id="KW-1185">Reference proteome</keyword>
<feature type="domain" description="Phasin" evidence="1">
    <location>
        <begin position="22"/>
        <end position="111"/>
    </location>
</feature>
<organism evidence="2 3">
    <name type="scientific">Stappia sediminis</name>
    <dbReference type="NCBI Taxonomy" id="2692190"/>
    <lineage>
        <taxon>Bacteria</taxon>
        <taxon>Pseudomonadati</taxon>
        <taxon>Pseudomonadota</taxon>
        <taxon>Alphaproteobacteria</taxon>
        <taxon>Hyphomicrobiales</taxon>
        <taxon>Stappiaceae</taxon>
        <taxon>Stappia</taxon>
    </lineage>
</organism>
<evidence type="ECO:0000313" key="3">
    <source>
        <dbReference type="Proteomes" id="UP000433101"/>
    </source>
</evidence>
<accession>A0A7X3LWY7</accession>
<dbReference type="Proteomes" id="UP000433101">
    <property type="component" value="Unassembled WGS sequence"/>
</dbReference>
<gene>
    <name evidence="2" type="ORF">GR183_17275</name>
</gene>
<dbReference type="AlphaFoldDB" id="A0A7X3LWY7"/>
<dbReference type="Pfam" id="PF09361">
    <property type="entry name" value="Phasin_2"/>
    <property type="match status" value="1"/>
</dbReference>
<proteinExistence type="predicted"/>
<protein>
    <recommendedName>
        <fullName evidence="1">Phasin domain-containing protein</fullName>
    </recommendedName>
</protein>
<dbReference type="InterPro" id="IPR018968">
    <property type="entry name" value="Phasin"/>
</dbReference>